<dbReference type="AlphaFoldDB" id="A0A679JIE5"/>
<reference evidence="1" key="1">
    <citation type="submission" date="2019-12" db="EMBL/GenBank/DDBJ databases">
        <authorList>
            <person name="Cremers G."/>
        </authorList>
    </citation>
    <scope>NUCLEOTIDE SEQUENCE</scope>
    <source>
        <strain evidence="1">Vvax</strain>
    </source>
</reference>
<protein>
    <submittedName>
        <fullName evidence="1">Uncharacterized protein</fullName>
    </submittedName>
</protein>
<sequence>MQTTILVLSIVQLLALLVLLCCLRVIWARLPLTLEDEAAAWKAQAEAHRAKPPKLTPEERAQVAAYRAKRKDAATDAQSDLEVLALARLNPN</sequence>
<organism evidence="1">
    <name type="scientific">Variovorax paradoxus</name>
    <dbReference type="NCBI Taxonomy" id="34073"/>
    <lineage>
        <taxon>Bacteria</taxon>
        <taxon>Pseudomonadati</taxon>
        <taxon>Pseudomonadota</taxon>
        <taxon>Betaproteobacteria</taxon>
        <taxon>Burkholderiales</taxon>
        <taxon>Comamonadaceae</taxon>
        <taxon>Variovorax</taxon>
    </lineage>
</organism>
<evidence type="ECO:0000313" key="1">
    <source>
        <dbReference type="EMBL" id="CAA2106043.1"/>
    </source>
</evidence>
<name>A0A679JIE5_VARPD</name>
<proteinExistence type="predicted"/>
<gene>
    <name evidence="1" type="ORF">VVAX_03552</name>
</gene>
<dbReference type="RefSeq" id="WP_339091129.1">
    <property type="nucleotide sequence ID" value="NZ_LR743507.1"/>
</dbReference>
<dbReference type="EMBL" id="LR743507">
    <property type="protein sequence ID" value="CAA2106043.1"/>
    <property type="molecule type" value="Genomic_DNA"/>
</dbReference>
<accession>A0A679JIE5</accession>